<dbReference type="PANTHER" id="PTHR14614:SF161">
    <property type="match status" value="1"/>
</dbReference>
<dbReference type="GO" id="GO:0008757">
    <property type="term" value="F:S-adenosylmethionine-dependent methyltransferase activity"/>
    <property type="evidence" value="ECO:0007669"/>
    <property type="project" value="UniProtKB-ARBA"/>
</dbReference>
<evidence type="ECO:0000313" key="1">
    <source>
        <dbReference type="EMBL" id="KAF5359587.1"/>
    </source>
</evidence>
<dbReference type="Gene3D" id="3.40.50.150">
    <property type="entry name" value="Vaccinia Virus protein VP39"/>
    <property type="match status" value="1"/>
</dbReference>
<dbReference type="InterPro" id="IPR029063">
    <property type="entry name" value="SAM-dependent_MTases_sf"/>
</dbReference>
<name>A0A8H5LJK7_9AGAR</name>
<dbReference type="OrthoDB" id="413520at2759"/>
<accession>A0A8H5LJK7</accession>
<dbReference type="PANTHER" id="PTHR14614">
    <property type="entry name" value="HEPATOCELLULAR CARCINOMA-ASSOCIATED ANTIGEN"/>
    <property type="match status" value="1"/>
</dbReference>
<dbReference type="EMBL" id="JAACJO010000004">
    <property type="protein sequence ID" value="KAF5359587.1"/>
    <property type="molecule type" value="Genomic_DNA"/>
</dbReference>
<gene>
    <name evidence="1" type="ORF">D9756_003290</name>
</gene>
<protein>
    <submittedName>
        <fullName evidence="1">Uncharacterized protein</fullName>
    </submittedName>
</protein>
<dbReference type="Pfam" id="PF10294">
    <property type="entry name" value="Methyltransf_16"/>
    <property type="match status" value="1"/>
</dbReference>
<dbReference type="AlphaFoldDB" id="A0A8H5LJK7"/>
<evidence type="ECO:0000313" key="2">
    <source>
        <dbReference type="Proteomes" id="UP000559027"/>
    </source>
</evidence>
<dbReference type="GO" id="GO:0032991">
    <property type="term" value="C:protein-containing complex"/>
    <property type="evidence" value="ECO:0007669"/>
    <property type="project" value="TreeGrafter"/>
</dbReference>
<keyword evidence="2" id="KW-1185">Reference proteome</keyword>
<dbReference type="InterPro" id="IPR019410">
    <property type="entry name" value="Methyltransf_16"/>
</dbReference>
<organism evidence="1 2">
    <name type="scientific">Leucocoprinus leucothites</name>
    <dbReference type="NCBI Taxonomy" id="201217"/>
    <lineage>
        <taxon>Eukaryota</taxon>
        <taxon>Fungi</taxon>
        <taxon>Dikarya</taxon>
        <taxon>Basidiomycota</taxon>
        <taxon>Agaricomycotina</taxon>
        <taxon>Agaricomycetes</taxon>
        <taxon>Agaricomycetidae</taxon>
        <taxon>Agaricales</taxon>
        <taxon>Agaricineae</taxon>
        <taxon>Agaricaceae</taxon>
        <taxon>Leucocoprinus</taxon>
    </lineage>
</organism>
<dbReference type="Proteomes" id="UP000559027">
    <property type="component" value="Unassembled WGS sequence"/>
</dbReference>
<reference evidence="1 2" key="1">
    <citation type="journal article" date="2020" name="ISME J.">
        <title>Uncovering the hidden diversity of litter-decomposition mechanisms in mushroom-forming fungi.</title>
        <authorList>
            <person name="Floudas D."/>
            <person name="Bentzer J."/>
            <person name="Ahren D."/>
            <person name="Johansson T."/>
            <person name="Persson P."/>
            <person name="Tunlid A."/>
        </authorList>
    </citation>
    <scope>NUCLEOTIDE SEQUENCE [LARGE SCALE GENOMIC DNA]</scope>
    <source>
        <strain evidence="1 2">CBS 146.42</strain>
    </source>
</reference>
<comment type="caution">
    <text evidence="1">The sequence shown here is derived from an EMBL/GenBank/DDBJ whole genome shotgun (WGS) entry which is preliminary data.</text>
</comment>
<dbReference type="GO" id="GO:0005829">
    <property type="term" value="C:cytosol"/>
    <property type="evidence" value="ECO:0007669"/>
    <property type="project" value="TreeGrafter"/>
</dbReference>
<proteinExistence type="predicted"/>
<sequence>MSRNTNFPHNLDIVPSTHPFFKLADVFAENSQREAIQAYGIAGRVWEAAYATLLYIQSPPNFSFNPPFLDTTKSPRTIIELGSGIGIVAAAIAGVINQREDLVIATDLPEVCPLLERSLNMSMSRSAHVRPLAWGDGKAGRELASEFFSGSHGRTLTHIICSDLVYFPELFAPLLRSLIQLTSSLFVRDSPQPVIVISHKVRSLVKETPFWSVFGLWFDFAPILVKVNSDVADLDDGETEDWRRLGEAADDILFVFTARRRVESLNWRVPEDDQALITGRGAWDNDDRKGDDTFESLLLMVFTSAT</sequence>